<keyword evidence="4" id="KW-0560">Oxidoreductase</keyword>
<comment type="subunit">
    <text evidence="2">Tetramer of two alpha and two beta subunits.</text>
</comment>
<feature type="binding site" evidence="6">
    <location>
        <position position="115"/>
    </location>
    <ligand>
        <name>Fe cation</name>
        <dbReference type="ChEBI" id="CHEBI:24875"/>
        <label>1</label>
    </ligand>
</feature>
<name>A0A096AIG3_9FIRM</name>
<dbReference type="InterPro" id="IPR012348">
    <property type="entry name" value="RNR-like"/>
</dbReference>
<dbReference type="UniPathway" id="UPA00326"/>
<feature type="binding site" evidence="6">
    <location>
        <position position="216"/>
    </location>
    <ligand>
        <name>Fe cation</name>
        <dbReference type="ChEBI" id="CHEBI:24875"/>
        <label>2</label>
    </ligand>
</feature>
<evidence type="ECO:0000256" key="3">
    <source>
        <dbReference type="ARBA" id="ARBA00047754"/>
    </source>
</evidence>
<comment type="cofactor">
    <cofactor evidence="4 6">
        <name>Fe cation</name>
        <dbReference type="ChEBI" id="CHEBI:24875"/>
    </cofactor>
    <text evidence="4 6">Binds 2 iron ions per subunit.</text>
</comment>
<dbReference type="InterPro" id="IPR033909">
    <property type="entry name" value="RNR_small"/>
</dbReference>
<keyword evidence="8" id="KW-1185">Reference proteome</keyword>
<dbReference type="CDD" id="cd01049">
    <property type="entry name" value="RNRR2"/>
    <property type="match status" value="1"/>
</dbReference>
<dbReference type="AlphaFoldDB" id="A0A096AIG3"/>
<feature type="binding site" evidence="6">
    <location>
        <position position="85"/>
    </location>
    <ligand>
        <name>Fe cation</name>
        <dbReference type="ChEBI" id="CHEBI:24875"/>
        <label>1</label>
    </ligand>
</feature>
<dbReference type="Pfam" id="PF00268">
    <property type="entry name" value="Ribonuc_red_sm"/>
    <property type="match status" value="1"/>
</dbReference>
<comment type="function">
    <text evidence="4">Provides the precursors necessary for DNA synthesis. Catalyzes the biosynthesis of deoxyribonucleotides from the corresponding ribonucleotides.</text>
</comment>
<evidence type="ECO:0000256" key="1">
    <source>
        <dbReference type="ARBA" id="ARBA00009303"/>
    </source>
</evidence>
<dbReference type="NCBIfam" id="NF007184">
    <property type="entry name" value="PRK09614.1-3"/>
    <property type="match status" value="1"/>
</dbReference>
<dbReference type="GO" id="GO:0004748">
    <property type="term" value="F:ribonucleoside-diphosphate reductase activity, thioredoxin disulfide as acceptor"/>
    <property type="evidence" value="ECO:0007669"/>
    <property type="project" value="UniProtKB-EC"/>
</dbReference>
<feature type="binding site" evidence="6">
    <location>
        <position position="118"/>
    </location>
    <ligand>
        <name>Fe cation</name>
        <dbReference type="ChEBI" id="CHEBI:24875"/>
        <label>1</label>
    </ligand>
</feature>
<dbReference type="Gene3D" id="1.10.620.20">
    <property type="entry name" value="Ribonucleotide Reductase, subunit A"/>
    <property type="match status" value="1"/>
</dbReference>
<dbReference type="EMBL" id="JRNT01000044">
    <property type="protein sequence ID" value="KGF46336.1"/>
    <property type="molecule type" value="Genomic_DNA"/>
</dbReference>
<keyword evidence="4" id="KW-0215">Deoxyribonucleotide synthesis</keyword>
<dbReference type="PANTHER" id="PTHR23409:SF18">
    <property type="entry name" value="RIBONUCLEOSIDE-DIPHOSPHATE REDUCTASE SUBUNIT M2"/>
    <property type="match status" value="1"/>
</dbReference>
<feature type="binding site" evidence="6">
    <location>
        <position position="219"/>
    </location>
    <ligand>
        <name>Fe cation</name>
        <dbReference type="ChEBI" id="CHEBI:24875"/>
        <label>2</label>
    </ligand>
</feature>
<protein>
    <recommendedName>
        <fullName evidence="4">Ribonucleoside-diphosphate reductase subunit beta</fullName>
        <ecNumber evidence="4">1.17.4.1</ecNumber>
    </recommendedName>
</protein>
<dbReference type="InterPro" id="IPR009078">
    <property type="entry name" value="Ferritin-like_SF"/>
</dbReference>
<feature type="binding site" evidence="6">
    <location>
        <position position="182"/>
    </location>
    <ligand>
        <name>Fe cation</name>
        <dbReference type="ChEBI" id="CHEBI:24875"/>
        <label>2</label>
    </ligand>
</feature>
<dbReference type="SUPFAM" id="SSF47240">
    <property type="entry name" value="Ferritin-like"/>
    <property type="match status" value="1"/>
</dbReference>
<keyword evidence="4 6" id="KW-0408">Iron</keyword>
<dbReference type="GO" id="GO:0046872">
    <property type="term" value="F:metal ion binding"/>
    <property type="evidence" value="ECO:0007669"/>
    <property type="project" value="UniProtKB-KW"/>
</dbReference>
<keyword evidence="4 6" id="KW-0479">Metal-binding</keyword>
<dbReference type="PANTHER" id="PTHR23409">
    <property type="entry name" value="RIBONUCLEOSIDE-DIPHOSPHATE REDUCTASE SMALL CHAIN"/>
    <property type="match status" value="1"/>
</dbReference>
<evidence type="ECO:0000256" key="6">
    <source>
        <dbReference type="PIRSR" id="PIRSR000355-2"/>
    </source>
</evidence>
<reference evidence="7 8" key="1">
    <citation type="submission" date="2014-07" db="EMBL/GenBank/DDBJ databases">
        <authorList>
            <person name="McCorrison J."/>
            <person name="Sanka R."/>
            <person name="Torralba M."/>
            <person name="Gillis M."/>
            <person name="Haft D.H."/>
            <person name="Methe B."/>
            <person name="Sutton G."/>
            <person name="Nelson K.E."/>
        </authorList>
    </citation>
    <scope>NUCLEOTIDE SEQUENCE [LARGE SCALE GENOMIC DNA]</scope>
    <source>
        <strain evidence="7 8">DNF00314</strain>
    </source>
</reference>
<feature type="active site" evidence="5">
    <location>
        <position position="122"/>
    </location>
</feature>
<proteinExistence type="inferred from homology"/>
<comment type="similarity">
    <text evidence="1 4">Belongs to the ribonucleoside diphosphate reductase small chain family.</text>
</comment>
<comment type="caution">
    <text evidence="7">The sequence shown here is derived from an EMBL/GenBank/DDBJ whole genome shotgun (WGS) entry which is preliminary data.</text>
</comment>
<evidence type="ECO:0000256" key="4">
    <source>
        <dbReference type="PIRNR" id="PIRNR000355"/>
    </source>
</evidence>
<accession>A0A096AIG3</accession>
<dbReference type="EC" id="1.17.4.1" evidence="4"/>
<comment type="catalytic activity">
    <reaction evidence="3 4">
        <text>a 2'-deoxyribonucleoside 5'-diphosphate + [thioredoxin]-disulfide + H2O = a ribonucleoside 5'-diphosphate + [thioredoxin]-dithiol</text>
        <dbReference type="Rhea" id="RHEA:23252"/>
        <dbReference type="Rhea" id="RHEA-COMP:10698"/>
        <dbReference type="Rhea" id="RHEA-COMP:10700"/>
        <dbReference type="ChEBI" id="CHEBI:15377"/>
        <dbReference type="ChEBI" id="CHEBI:29950"/>
        <dbReference type="ChEBI" id="CHEBI:50058"/>
        <dbReference type="ChEBI" id="CHEBI:57930"/>
        <dbReference type="ChEBI" id="CHEBI:73316"/>
        <dbReference type="EC" id="1.17.4.1"/>
    </reaction>
</comment>
<evidence type="ECO:0000256" key="5">
    <source>
        <dbReference type="PIRSR" id="PIRSR000355-1"/>
    </source>
</evidence>
<dbReference type="GO" id="GO:0009263">
    <property type="term" value="P:deoxyribonucleotide biosynthetic process"/>
    <property type="evidence" value="ECO:0007669"/>
    <property type="project" value="UniProtKB-KW"/>
</dbReference>
<sequence length="342" mass="40361">MKQKLIFNEHGDRGTQGMIGGNTTNLREWNRIKYDWAHTMYRTMLNNFWIPEEISLNEDVKQFPYLTDSERRAFDKIISFLNFLDSIQTENLPNLSRYITAAEVSSLLNIQAFQEEIHAQSYSYILDTVTNPITRDRIYDEWRSDEILLDRNRFIADAYQRFSDDPCEQNFLRSIIANYILEGIYFYSGFSFFYTLARQGKMTATSTIFKYINRDEVTHLVLFQNIIRELRVERPDLFTDAFNQEITDMIRQGAENEIAWGQYVTDDKILGLNNVLIERYIKYLANIRLEAIGLPHLYPDITTHPMEWIEGFSNLNNTKTDFFEARVTNYTKAAAFDFDDLV</sequence>
<feature type="binding site" evidence="6">
    <location>
        <position position="115"/>
    </location>
    <ligand>
        <name>Fe cation</name>
        <dbReference type="ChEBI" id="CHEBI:24875"/>
        <label>2</label>
    </ligand>
</feature>
<dbReference type="PIRSF" id="PIRSF000355">
    <property type="entry name" value="NrdB"/>
    <property type="match status" value="1"/>
</dbReference>
<organism evidence="7 8">
    <name type="scientific">Veillonella montpellierensis DNF00314</name>
    <dbReference type="NCBI Taxonomy" id="1401067"/>
    <lineage>
        <taxon>Bacteria</taxon>
        <taxon>Bacillati</taxon>
        <taxon>Bacillota</taxon>
        <taxon>Negativicutes</taxon>
        <taxon>Veillonellales</taxon>
        <taxon>Veillonellaceae</taxon>
        <taxon>Veillonella</taxon>
    </lineage>
</organism>
<dbReference type="InterPro" id="IPR000358">
    <property type="entry name" value="RNR_small_fam"/>
</dbReference>
<dbReference type="Proteomes" id="UP000029628">
    <property type="component" value="Unassembled WGS sequence"/>
</dbReference>
<dbReference type="eggNOG" id="COG0208">
    <property type="taxonomic scope" value="Bacteria"/>
</dbReference>
<gene>
    <name evidence="7" type="ORF">HMPREF0872_08790</name>
</gene>
<evidence type="ECO:0000313" key="7">
    <source>
        <dbReference type="EMBL" id="KGF46336.1"/>
    </source>
</evidence>
<evidence type="ECO:0000256" key="2">
    <source>
        <dbReference type="ARBA" id="ARBA00011209"/>
    </source>
</evidence>
<dbReference type="RefSeq" id="WP_038153330.1">
    <property type="nucleotide sequence ID" value="NZ_JRNT01000044.1"/>
</dbReference>
<evidence type="ECO:0000313" key="8">
    <source>
        <dbReference type="Proteomes" id="UP000029628"/>
    </source>
</evidence>